<dbReference type="InterPro" id="IPR041682">
    <property type="entry name" value="AAA_14"/>
</dbReference>
<dbReference type="EMBL" id="CP009149">
    <property type="protein sequence ID" value="AIJ05366.1"/>
    <property type="molecule type" value="Genomic_DNA"/>
</dbReference>
<feature type="domain" description="DUF4143" evidence="2">
    <location>
        <begin position="213"/>
        <end position="366"/>
    </location>
</feature>
<evidence type="ECO:0000313" key="3">
    <source>
        <dbReference type="EMBL" id="AIJ05366.1"/>
    </source>
</evidence>
<evidence type="ECO:0000259" key="1">
    <source>
        <dbReference type="Pfam" id="PF13173"/>
    </source>
</evidence>
<dbReference type="InterPro" id="IPR025420">
    <property type="entry name" value="DUF4143"/>
</dbReference>
<dbReference type="GeneID" id="24891116"/>
<accession>A0A076LB05</accession>
<dbReference type="InterPro" id="IPR027417">
    <property type="entry name" value="P-loop_NTPase"/>
</dbReference>
<dbReference type="STRING" id="1301915.JH146_0516"/>
<proteinExistence type="predicted"/>
<organism evidence="3 4">
    <name type="scientific">Methanocaldococcus bathoardescens</name>
    <dbReference type="NCBI Taxonomy" id="1301915"/>
    <lineage>
        <taxon>Archaea</taxon>
        <taxon>Methanobacteriati</taxon>
        <taxon>Methanobacteriota</taxon>
        <taxon>Methanomada group</taxon>
        <taxon>Methanococci</taxon>
        <taxon>Methanococcales</taxon>
        <taxon>Methanocaldococcaceae</taxon>
        <taxon>Methanocaldococcus</taxon>
    </lineage>
</organism>
<evidence type="ECO:0008006" key="5">
    <source>
        <dbReference type="Google" id="ProtNLM"/>
    </source>
</evidence>
<feature type="domain" description="AAA" evidence="1">
    <location>
        <begin position="32"/>
        <end position="157"/>
    </location>
</feature>
<dbReference type="SUPFAM" id="SSF52540">
    <property type="entry name" value="P-loop containing nucleoside triphosphate hydrolases"/>
    <property type="match status" value="1"/>
</dbReference>
<gene>
    <name evidence="3" type="ORF">JH146_0516</name>
</gene>
<name>A0A076LB05_9EURY</name>
<keyword evidence="4" id="KW-1185">Reference proteome</keyword>
<dbReference type="AlphaFoldDB" id="A0A076LB05"/>
<dbReference type="Pfam" id="PF13635">
    <property type="entry name" value="DUF4143"/>
    <property type="match status" value="1"/>
</dbReference>
<dbReference type="RefSeq" id="WP_048201566.1">
    <property type="nucleotide sequence ID" value="NZ_CP009149.1"/>
</dbReference>
<dbReference type="PANTHER" id="PTHR33295">
    <property type="entry name" value="ATPASE"/>
    <property type="match status" value="1"/>
</dbReference>
<protein>
    <recommendedName>
        <fullName evidence="5">ATPase</fullName>
    </recommendedName>
</protein>
<dbReference type="OrthoDB" id="371918at2157"/>
<dbReference type="PANTHER" id="PTHR33295:SF8">
    <property type="entry name" value="AAA+ ATPASE DOMAIN-CONTAINING PROTEIN"/>
    <property type="match status" value="1"/>
</dbReference>
<dbReference type="Pfam" id="PF13173">
    <property type="entry name" value="AAA_14"/>
    <property type="match status" value="1"/>
</dbReference>
<evidence type="ECO:0000259" key="2">
    <source>
        <dbReference type="Pfam" id="PF13635"/>
    </source>
</evidence>
<reference evidence="3 4" key="1">
    <citation type="journal article" date="2015" name="Int. J. Syst. Evol. Microbiol.">
        <title>M ethanocaldococcus bathoardescens sp. nov., a hyperthermophilic methanogen isolated from a volcanically active deep-sea hydrothermal vent.</title>
        <authorList>
            <person name="Stewart L.C."/>
            <person name="Jung J.H."/>
            <person name="Kim Y.T."/>
            <person name="Kwon S.W."/>
            <person name="Park C.S."/>
            <person name="Holden J.F."/>
        </authorList>
    </citation>
    <scope>NUCLEOTIDE SEQUENCE [LARGE SCALE GENOMIC DNA]</scope>
    <source>
        <strain evidence="3 4">JH146</strain>
    </source>
</reference>
<evidence type="ECO:0000313" key="4">
    <source>
        <dbReference type="Proteomes" id="UP000028781"/>
    </source>
</evidence>
<dbReference type="Proteomes" id="UP000028781">
    <property type="component" value="Chromosome"/>
</dbReference>
<dbReference type="KEGG" id="mjh:JH146_0516"/>
<dbReference type="HOGENOM" id="CLU_041527_0_0_2"/>
<sequence length="422" mass="50330">MDEREIIKAIIKEYQQKEMHLIPRDVKLPKTNKALVIIGIRRSGKTSLLFDVFKKTNNDIFFPLDDDRVFPPTIKTLQEIVKVGKEIYPNKRITFFFDEIQEVENWEVVIKRLTEREGHKVYLTGSSSKLLSKEIATQLRGRCLSVELFPLSFKEYLRFKGFEFDDILTEQDKALILRYLDDYLTYGGFPEVVMEEENREEILREYLRTIIFRDVVERYGIKNIQILKLFVKFLINAHTKKISINKLVNYFKSMGIKVSKNTLYEYLSYLNDCYFIFPLKKFSYSLREISQSMSKIYVIDNGFIRIFDIKHSADKGKYLENAVFVELRRRGFIENENLFYYEDSDGEVDFLIKENEEIKCLINVCYDLNFDNYDREVKKFVKIGKKLKCSNLMLITFDCEDIIEENGFKIKVIPFWKWSLFK</sequence>